<evidence type="ECO:0000313" key="4">
    <source>
        <dbReference type="Proteomes" id="UP000247702"/>
    </source>
</evidence>
<name>A0A2Z6S6M0_9GLOM</name>
<proteinExistence type="predicted"/>
<evidence type="ECO:0000313" key="3">
    <source>
        <dbReference type="EMBL" id="GBC06455.1"/>
    </source>
</evidence>
<comment type="caution">
    <text evidence="3">The sequence shown here is derived from an EMBL/GenBank/DDBJ whole genome shotgun (WGS) entry which is preliminary data.</text>
</comment>
<dbReference type="GO" id="GO:0046872">
    <property type="term" value="F:metal ion binding"/>
    <property type="evidence" value="ECO:0007669"/>
    <property type="project" value="InterPro"/>
</dbReference>
<accession>A0A2Z6S6M0</accession>
<organism evidence="3 4">
    <name type="scientific">Rhizophagus clarus</name>
    <dbReference type="NCBI Taxonomy" id="94130"/>
    <lineage>
        <taxon>Eukaryota</taxon>
        <taxon>Fungi</taxon>
        <taxon>Fungi incertae sedis</taxon>
        <taxon>Mucoromycota</taxon>
        <taxon>Glomeromycotina</taxon>
        <taxon>Glomeromycetes</taxon>
        <taxon>Glomerales</taxon>
        <taxon>Glomeraceae</taxon>
        <taxon>Rhizophagus</taxon>
    </lineage>
</organism>
<keyword evidence="4" id="KW-1185">Reference proteome</keyword>
<dbReference type="InterPro" id="IPR019832">
    <property type="entry name" value="Mn/Fe_SOD_C"/>
</dbReference>
<dbReference type="PANTHER" id="PTHR43595:SF2">
    <property type="entry name" value="SMALL RIBOSOMAL SUBUNIT PROTEIN MS42"/>
    <property type="match status" value="1"/>
</dbReference>
<dbReference type="Proteomes" id="UP000247702">
    <property type="component" value="Unassembled WGS sequence"/>
</dbReference>
<dbReference type="Gene3D" id="1.10.287.990">
    <property type="entry name" value="Fe,Mn superoxide dismutase (SOD) domain"/>
    <property type="match status" value="1"/>
</dbReference>
<dbReference type="EMBL" id="BEXD01004076">
    <property type="protein sequence ID" value="GBC06455.1"/>
    <property type="molecule type" value="Genomic_DNA"/>
</dbReference>
<feature type="domain" description="Manganese/iron superoxide dismutase C-terminal" evidence="2">
    <location>
        <begin position="158"/>
        <end position="213"/>
    </location>
</feature>
<dbReference type="InterPro" id="IPR036314">
    <property type="entry name" value="SOD_C_sf"/>
</dbReference>
<dbReference type="Gene3D" id="3.55.40.20">
    <property type="entry name" value="Iron/manganese superoxide dismutase, C-terminal domain"/>
    <property type="match status" value="1"/>
</dbReference>
<dbReference type="GO" id="GO:0005737">
    <property type="term" value="C:cytoplasm"/>
    <property type="evidence" value="ECO:0007669"/>
    <property type="project" value="TreeGrafter"/>
</dbReference>
<dbReference type="Pfam" id="PF02777">
    <property type="entry name" value="Sod_Fe_C"/>
    <property type="match status" value="2"/>
</dbReference>
<reference evidence="3 4" key="1">
    <citation type="submission" date="2017-11" db="EMBL/GenBank/DDBJ databases">
        <title>The genome of Rhizophagus clarus HR1 reveals common genetic basis of auxotrophy among arbuscular mycorrhizal fungi.</title>
        <authorList>
            <person name="Kobayashi Y."/>
        </authorList>
    </citation>
    <scope>NUCLEOTIDE SEQUENCE [LARGE SCALE GENOMIC DNA]</scope>
    <source>
        <strain evidence="3 4">HR1</strain>
    </source>
</reference>
<comment type="function">
    <text evidence="1">Component of the mitochondrial ribosome (mitoribosome), a dedicated translation machinery responsible for the synthesis of mitochondrial genome-encoded proteins, including at least some of the essential transmembrane subunits of the mitochondrial respiratory chain. The mitoribosomes are attached to the mitochondrial inner membrane and translation products are cotranslationally integrated into the membrane.</text>
</comment>
<dbReference type="InterPro" id="IPR036324">
    <property type="entry name" value="Mn/Fe_SOD_N_sf"/>
</dbReference>
<dbReference type="SUPFAM" id="SSF54719">
    <property type="entry name" value="Fe,Mn superoxide dismutase (SOD), C-terminal domain"/>
    <property type="match status" value="1"/>
</dbReference>
<evidence type="ECO:0000259" key="2">
    <source>
        <dbReference type="Pfam" id="PF02777"/>
    </source>
</evidence>
<gene>
    <name evidence="3" type="ORF">RclHR1_06850003</name>
</gene>
<dbReference type="PANTHER" id="PTHR43595">
    <property type="entry name" value="37S RIBOSOMAL PROTEIN S26, MITOCHONDRIAL"/>
    <property type="match status" value="1"/>
</dbReference>
<feature type="domain" description="Manganese/iron superoxide dismutase C-terminal" evidence="2">
    <location>
        <begin position="265"/>
        <end position="308"/>
    </location>
</feature>
<sequence>MVFCRTIIISKNFLKPNFSSIIYKKNFHTSILNKNSQLLQINRSRTRLLFQHFENKSFIRNTHYLNPLPFPVEEGLVPLFSPVTLLDLYEYQGSLIEDLNKLTDETEFMDNTIFELIDKTAQVPENALIFNHASQIWNNDFFFQSLTKKNSSRVDVTDLNDRIRKDFGAIDNFREHFKNMALGIFGSGWTWLVETEFHVLRVVNTYNAGTTLDVTRTQEKDPNNHPTPYTSPFLYSSKANALDVGVNKPSPPPFIKLALQPSHKSRFNPLLCLNMWEHAYIKDFGIKGKENYIDNFWDFVNWETVQRRTLQRNSFV</sequence>
<dbReference type="SUPFAM" id="SSF46609">
    <property type="entry name" value="Fe,Mn superoxide dismutase (SOD), N-terminal domain"/>
    <property type="match status" value="1"/>
</dbReference>
<evidence type="ECO:0000256" key="1">
    <source>
        <dbReference type="ARBA" id="ARBA00037226"/>
    </source>
</evidence>
<dbReference type="GO" id="GO:0004784">
    <property type="term" value="F:superoxide dismutase activity"/>
    <property type="evidence" value="ECO:0007669"/>
    <property type="project" value="InterPro"/>
</dbReference>
<dbReference type="STRING" id="94130.A0A2Z6S6M0"/>
<dbReference type="AlphaFoldDB" id="A0A2Z6S6M0"/>
<protein>
    <recommendedName>
        <fullName evidence="2">Manganese/iron superoxide dismutase C-terminal domain-containing protein</fullName>
    </recommendedName>
</protein>